<dbReference type="Gene3D" id="3.40.50.300">
    <property type="entry name" value="P-loop containing nucleotide triphosphate hydrolases"/>
    <property type="match status" value="2"/>
</dbReference>
<dbReference type="InterPro" id="IPR045028">
    <property type="entry name" value="DinG/Rad3-like"/>
</dbReference>
<dbReference type="PANTHER" id="PTHR11472:SF34">
    <property type="entry name" value="REGULATOR OF TELOMERE ELONGATION HELICASE 1"/>
    <property type="match status" value="1"/>
</dbReference>
<name>A0A0B0H6N4_SOVGS</name>
<dbReference type="Pfam" id="PF13307">
    <property type="entry name" value="Helicase_C_2"/>
    <property type="match status" value="1"/>
</dbReference>
<dbReference type="PANTHER" id="PTHR11472">
    <property type="entry name" value="DNA REPAIR DEAD HELICASE RAD3/XP-D SUBFAMILY MEMBER"/>
    <property type="match status" value="1"/>
</dbReference>
<dbReference type="Proteomes" id="UP000030856">
    <property type="component" value="Unassembled WGS sequence"/>
</dbReference>
<dbReference type="GO" id="GO:0003678">
    <property type="term" value="F:DNA helicase activity"/>
    <property type="evidence" value="ECO:0007669"/>
    <property type="project" value="UniProtKB-EC"/>
</dbReference>
<comment type="caution">
    <text evidence="6">The sequence shown here is derived from an EMBL/GenBank/DDBJ whole genome shotgun (WGS) entry which is preliminary data.</text>
</comment>
<dbReference type="InterPro" id="IPR014013">
    <property type="entry name" value="Helic_SF1/SF2_ATP-bd_DinG/Rad3"/>
</dbReference>
<dbReference type="EMBL" id="MPNX01000014">
    <property type="protein sequence ID" value="OOY34539.1"/>
    <property type="molecule type" value="Genomic_DNA"/>
</dbReference>
<dbReference type="Pfam" id="PF00270">
    <property type="entry name" value="DEAD"/>
    <property type="match status" value="1"/>
</dbReference>
<dbReference type="Proteomes" id="UP000190962">
    <property type="component" value="Unassembled WGS sequence"/>
</dbReference>
<protein>
    <submittedName>
        <fullName evidence="6 7">Helicase</fullName>
        <ecNumber evidence="6">3.6.4.12</ecNumber>
    </submittedName>
</protein>
<dbReference type="InterPro" id="IPR027417">
    <property type="entry name" value="P-loop_NTPase"/>
</dbReference>
<dbReference type="GO" id="GO:0016818">
    <property type="term" value="F:hydrolase activity, acting on acid anhydrides, in phosphorus-containing anhydrides"/>
    <property type="evidence" value="ECO:0007669"/>
    <property type="project" value="InterPro"/>
</dbReference>
<dbReference type="SMART" id="SM00491">
    <property type="entry name" value="HELICc2"/>
    <property type="match status" value="1"/>
</dbReference>
<dbReference type="AlphaFoldDB" id="A0A0B0H6N4"/>
<evidence type="ECO:0000256" key="1">
    <source>
        <dbReference type="ARBA" id="ARBA00022741"/>
    </source>
</evidence>
<dbReference type="RefSeq" id="WP_043115521.1">
    <property type="nucleotide sequence ID" value="NZ_JRAA01000001.1"/>
</dbReference>
<dbReference type="InterPro" id="IPR011545">
    <property type="entry name" value="DEAD/DEAH_box_helicase_dom"/>
</dbReference>
<dbReference type="EMBL" id="JRAA01000001">
    <property type="protein sequence ID" value="KHF25838.1"/>
    <property type="molecule type" value="Genomic_DNA"/>
</dbReference>
<sequence>MSPIDDILGEGGELEQRIAGFRVRSQQLEMAHAVDDALKSAGTLVCEAGTGTGKTFAYLVPALLSGLKVIISTGTKNLQDQLFNRDLPRIRDSLGQSVSAALLKGRANYLCLHRMDSAEFDRRAASPKTMELLAQVREWGRKTRRGDIAELTMIPEDAPIWPLVTSTIDNCLGQACPDYSKCFLVEARRNAQEADVVIINHHLLCADFSLKDEGFGELLPMADAFIIDEAHQLPAVANNFFGTSVSARQLQELCRDILTIYSQMKMKQSEVQEVANALDKSVRDFRLLLGLDERRGAWEELAADSHHLKALEQLHEKLADVIEVLEALKGTDESLDACCERAGQLSRHLDLITSDEDADSNVRWFETTRLGFRLAQTPLEIAEAFQKQMQSHANAWIFTSATLAVGGDFSHFCSQLGIKESETACWDSPFDYRKQALWYVPEGLPEPSHESFVEKLVESVIPLLEASKGRAFLLFTSYRALYRASEMLEEKIDYPLLVQGSAPKGELLDRFRELGNAVLLATSSFWEGVDVQGEALSLVVIDKLPFASPGDPVMQARLDAIKKRGLNPFMQYQLPQAVISLKQGAGRLIRGVEDRGVLVTGDMRMLNRPYGKIFIDAMPSFSRTRQQQDVEQFFSGESA</sequence>
<evidence type="ECO:0000259" key="5">
    <source>
        <dbReference type="PROSITE" id="PS51193"/>
    </source>
</evidence>
<evidence type="ECO:0000256" key="3">
    <source>
        <dbReference type="ARBA" id="ARBA00022840"/>
    </source>
</evidence>
<dbReference type="SUPFAM" id="SSF52540">
    <property type="entry name" value="P-loop containing nucleoside triphosphate hydrolases"/>
    <property type="match status" value="2"/>
</dbReference>
<evidence type="ECO:0000313" key="9">
    <source>
        <dbReference type="Proteomes" id="UP000190962"/>
    </source>
</evidence>
<evidence type="ECO:0000313" key="6">
    <source>
        <dbReference type="EMBL" id="KHF25838.1"/>
    </source>
</evidence>
<feature type="domain" description="Helicase ATP-binding" evidence="5">
    <location>
        <begin position="13"/>
        <end position="276"/>
    </location>
</feature>
<evidence type="ECO:0000313" key="8">
    <source>
        <dbReference type="Proteomes" id="UP000030856"/>
    </source>
</evidence>
<evidence type="ECO:0000313" key="7">
    <source>
        <dbReference type="EMBL" id="OOY34539.1"/>
    </source>
</evidence>
<reference evidence="6 8" key="1">
    <citation type="journal article" date="2014" name="BMC Genomics">
        <title>The genome of the intracellular bacterium of the coastal bivalve, Solemya velum: a blueprint for thriving in and out of symbiosis.</title>
        <authorList>
            <person name="Dmytrenko O."/>
            <person name="Russell S.L."/>
            <person name="Loo W.T."/>
            <person name="Fontanez K.M."/>
            <person name="Liao L."/>
            <person name="Roeselers G."/>
            <person name="Sharma R."/>
            <person name="Stewart F.J."/>
            <person name="Newton I.L."/>
            <person name="Woyke T."/>
            <person name="Wu D."/>
            <person name="Lang J.M."/>
            <person name="Eisen J.A."/>
            <person name="Cavanaugh C.M."/>
        </authorList>
    </citation>
    <scope>NUCLEOTIDE SEQUENCE [LARGE SCALE GENOMIC DNA]</scope>
    <source>
        <strain evidence="6 8">WH</strain>
    </source>
</reference>
<keyword evidence="3" id="KW-0067">ATP-binding</keyword>
<keyword evidence="1" id="KW-0547">Nucleotide-binding</keyword>
<dbReference type="PROSITE" id="PS51193">
    <property type="entry name" value="HELICASE_ATP_BIND_2"/>
    <property type="match status" value="1"/>
</dbReference>
<keyword evidence="6" id="KW-0347">Helicase</keyword>
<dbReference type="eggNOG" id="COG1199">
    <property type="taxonomic scope" value="Bacteria"/>
</dbReference>
<dbReference type="GO" id="GO:0005524">
    <property type="term" value="F:ATP binding"/>
    <property type="evidence" value="ECO:0007669"/>
    <property type="project" value="UniProtKB-KW"/>
</dbReference>
<evidence type="ECO:0000256" key="2">
    <source>
        <dbReference type="ARBA" id="ARBA00022801"/>
    </source>
</evidence>
<dbReference type="EC" id="3.6.4.12" evidence="6"/>
<comment type="similarity">
    <text evidence="4">Belongs to the helicase family. DinG subfamily.</text>
</comment>
<dbReference type="GO" id="GO:0003676">
    <property type="term" value="F:nucleic acid binding"/>
    <property type="evidence" value="ECO:0007669"/>
    <property type="project" value="InterPro"/>
</dbReference>
<dbReference type="STRING" id="2340.JV46_19760"/>
<accession>A0A0B0H6N4</accession>
<dbReference type="PATRIC" id="fig|2340.3.peg.351"/>
<proteinExistence type="inferred from homology"/>
<organism evidence="6 8">
    <name type="scientific">Solemya velum gill symbiont</name>
    <dbReference type="NCBI Taxonomy" id="2340"/>
    <lineage>
        <taxon>Bacteria</taxon>
        <taxon>Pseudomonadati</taxon>
        <taxon>Pseudomonadota</taxon>
        <taxon>Gammaproteobacteria</taxon>
        <taxon>sulfur-oxidizing symbionts</taxon>
    </lineage>
</organism>
<keyword evidence="8" id="KW-1185">Reference proteome</keyword>
<dbReference type="InterPro" id="IPR006555">
    <property type="entry name" value="ATP-dep_Helicase_C"/>
</dbReference>
<dbReference type="OrthoDB" id="9805194at2"/>
<dbReference type="GO" id="GO:0006281">
    <property type="term" value="P:DNA repair"/>
    <property type="evidence" value="ECO:0007669"/>
    <property type="project" value="TreeGrafter"/>
</dbReference>
<keyword evidence="2 6" id="KW-0378">Hydrolase</keyword>
<evidence type="ECO:0000256" key="4">
    <source>
        <dbReference type="ARBA" id="ARBA00038058"/>
    </source>
</evidence>
<gene>
    <name evidence="7" type="ORF">BOV88_09550</name>
    <name evidence="6" type="ORF">JV46_19760</name>
</gene>
<reference evidence="7 9" key="2">
    <citation type="submission" date="2016-11" db="EMBL/GenBank/DDBJ databases">
        <title>Mixed transmission modes and dynamic genome evolution in an obligate animal-bacterial symbiosis.</title>
        <authorList>
            <person name="Russell S.L."/>
            <person name="Corbett-Detig R.B."/>
            <person name="Cavanaugh C.M."/>
        </authorList>
    </citation>
    <scope>NUCLEOTIDE SEQUENCE [LARGE SCALE GENOMIC DNA]</scope>
    <source>
        <strain evidence="7">MA-KB16</strain>
    </source>
</reference>